<dbReference type="InterPro" id="IPR014622">
    <property type="entry name" value="UCP036794_erythomycin"/>
</dbReference>
<dbReference type="PANTHER" id="PTHR31299">
    <property type="entry name" value="ESTERASE, PUTATIVE (AFU_ORTHOLOGUE AFUA_1G05850)-RELATED"/>
    <property type="match status" value="1"/>
</dbReference>
<dbReference type="OrthoDB" id="9810066at2"/>
<proteinExistence type="predicted"/>
<organism evidence="1 2">
    <name type="scientific">Sinomicrobium pectinilyticum</name>
    <dbReference type="NCBI Taxonomy" id="1084421"/>
    <lineage>
        <taxon>Bacteria</taxon>
        <taxon>Pseudomonadati</taxon>
        <taxon>Bacteroidota</taxon>
        <taxon>Flavobacteriia</taxon>
        <taxon>Flavobacteriales</taxon>
        <taxon>Flavobacteriaceae</taxon>
        <taxon>Sinomicrobium</taxon>
    </lineage>
</organism>
<dbReference type="SUPFAM" id="SSF159501">
    <property type="entry name" value="EreA/ChaN-like"/>
    <property type="match status" value="1"/>
</dbReference>
<dbReference type="Gene3D" id="1.20.1440.30">
    <property type="entry name" value="Biosynthetic Protein domain"/>
    <property type="match status" value="1"/>
</dbReference>
<keyword evidence="2" id="KW-1185">Reference proteome</keyword>
<evidence type="ECO:0000313" key="2">
    <source>
        <dbReference type="Proteomes" id="UP000267469"/>
    </source>
</evidence>
<dbReference type="InterPro" id="IPR052036">
    <property type="entry name" value="Hydrolase/PRTase-associated"/>
</dbReference>
<dbReference type="AlphaFoldDB" id="A0A3N0ESF6"/>
<dbReference type="InterPro" id="IPR007815">
    <property type="entry name" value="Emycin_Estase"/>
</dbReference>
<dbReference type="PIRSF" id="PIRSF036794">
    <property type="entry name" value="UCP_erythr_ester"/>
    <property type="match status" value="1"/>
</dbReference>
<gene>
    <name evidence="1" type="ORF">ED312_05965</name>
</gene>
<protein>
    <submittedName>
        <fullName evidence="1">Erythromycin esterase family protein</fullName>
    </submittedName>
</protein>
<reference evidence="1 2" key="1">
    <citation type="submission" date="2018-10" db="EMBL/GenBank/DDBJ databases">
        <title>Sinomicrobium pectinilyticum sp. nov., a pectinase-producing bacterium isolated from alkaline and saline soil, and emended description of the genus Sinomicrobium.</title>
        <authorList>
            <person name="Cheng B."/>
            <person name="Li C."/>
            <person name="Lai Q."/>
            <person name="Du M."/>
            <person name="Shao Z."/>
            <person name="Xu P."/>
            <person name="Yang C."/>
        </authorList>
    </citation>
    <scope>NUCLEOTIDE SEQUENCE [LARGE SCALE GENOMIC DNA]</scope>
    <source>
        <strain evidence="1 2">5DNS001</strain>
    </source>
</reference>
<accession>A0A3N0ESF6</accession>
<dbReference type="CDD" id="cd14728">
    <property type="entry name" value="Ere-like"/>
    <property type="match status" value="1"/>
</dbReference>
<dbReference type="Gene3D" id="3.40.1660.10">
    <property type="entry name" value="EreA-like (biosynthetic domain)"/>
    <property type="match status" value="1"/>
</dbReference>
<dbReference type="Proteomes" id="UP000267469">
    <property type="component" value="Unassembled WGS sequence"/>
</dbReference>
<name>A0A3N0ESF6_SINP1</name>
<dbReference type="PANTHER" id="PTHR31299:SF0">
    <property type="entry name" value="ESTERASE, PUTATIVE (AFU_ORTHOLOGUE AFUA_1G05850)-RELATED"/>
    <property type="match status" value="1"/>
</dbReference>
<dbReference type="EMBL" id="RJTM01000029">
    <property type="protein sequence ID" value="RNL90793.1"/>
    <property type="molecule type" value="Genomic_DNA"/>
</dbReference>
<sequence length="424" mass="49096">MEQLIKEVSHPLETDTDLDVLLSEIGEARFVLLGEASHGTHEYYTWRMHISKRLIREKNFSMIAVEGDWPDCYRLNRYIKGYENSGESAKDILKAFNRWPTWMWANWEIVALAEWLREYNSGRSSGKIGFYGLDVYSLWESMDAIFAYLEEKDPGALQVVQEAMDCFEPFNVKEGFSYAERSYGIPSSCEKEVEDLLVNIRNRMPWFDKDPEGAFSAEQNALVAVNAEKYYQTMLKGGEFTWNIRDRHMFDTVNRLMKFHGPDAKIIIWEHNTHIGDARATDMKQTGLINIGQLLKEEHHKEGVYRIGFGSYEGNVMAGRNWGAPMKRMRMPRARQGSWEHLLHGAGAHDKLLFSRDLKHLVSPVGHRAIGVVYDPDYEYGNYVPSIIPERYEAFIHLDKTEALHPLLIEPDSLQMPETYPWGI</sequence>
<dbReference type="GO" id="GO:0046677">
    <property type="term" value="P:response to antibiotic"/>
    <property type="evidence" value="ECO:0007669"/>
    <property type="project" value="InterPro"/>
</dbReference>
<evidence type="ECO:0000313" key="1">
    <source>
        <dbReference type="EMBL" id="RNL90793.1"/>
    </source>
</evidence>
<dbReference type="Gene3D" id="3.30.1870.10">
    <property type="entry name" value="EreA-like, domain 2"/>
    <property type="match status" value="1"/>
</dbReference>
<comment type="caution">
    <text evidence="1">The sequence shown here is derived from an EMBL/GenBank/DDBJ whole genome shotgun (WGS) entry which is preliminary data.</text>
</comment>
<dbReference type="Pfam" id="PF05139">
    <property type="entry name" value="Erythro_esteras"/>
    <property type="match status" value="1"/>
</dbReference>